<dbReference type="AlphaFoldDB" id="A0A183TC16"/>
<sequence>MLTDACAAVELATSPKPINFSGNSAELSPQAASTQFVLLLQTRIFASSSHASYLTASYPVATAASDLTQATISTACTAWLSAIGSVVGLPAFGFSISQSVQELIHLIVDSILPTALAFSRANVPEQIRQASQSAAKGTTGDLRDTAEDAYQEVSASFIQALFRPLLAFLSSNAMDNSPSLTDQLARILADVGRPDNSECDSDLESDCVRRHVERMAAAIADFLALHATCDLLCVVWQSSPVTATSLVAPYEFGLENMLLQLTKCAKQLEAAIRQLADRITDVAIEHCILVTLQPPRASMSALLQRIETRTEGPTKSDTLSPVASWRGNMQALWDIFNTFCPAGLARQMFAKITSQCLLFLVQRFANAAWHDVENLKGLR</sequence>
<reference evidence="4" key="1">
    <citation type="submission" date="2016-06" db="UniProtKB">
        <authorList>
            <consortium name="WormBaseParasite"/>
        </authorList>
    </citation>
    <scope>IDENTIFICATION</scope>
</reference>
<dbReference type="WBParaSite" id="SSLN_0001455201-mRNA-1">
    <property type="protein sequence ID" value="SSLN_0001455201-mRNA-1"/>
    <property type="gene ID" value="SSLN_0001455201"/>
</dbReference>
<reference evidence="2 3" key="2">
    <citation type="submission" date="2018-11" db="EMBL/GenBank/DDBJ databases">
        <authorList>
            <consortium name="Pathogen Informatics"/>
        </authorList>
    </citation>
    <scope>NUCLEOTIDE SEQUENCE [LARGE SCALE GENOMIC DNA]</scope>
    <source>
        <strain evidence="2 3">NST_G2</strain>
    </source>
</reference>
<dbReference type="EMBL" id="UYSU01038576">
    <property type="protein sequence ID" value="VDM00400.1"/>
    <property type="molecule type" value="Genomic_DNA"/>
</dbReference>
<protein>
    <submittedName>
        <fullName evidence="4">Conserved oligomeric Golgi complex subunit 7</fullName>
    </submittedName>
</protein>
<accession>A0A183TC16</accession>
<keyword evidence="3" id="KW-1185">Reference proteome</keyword>
<evidence type="ECO:0000313" key="4">
    <source>
        <dbReference type="WBParaSite" id="SSLN_0001455201-mRNA-1"/>
    </source>
</evidence>
<evidence type="ECO:0000256" key="1">
    <source>
        <dbReference type="SAM" id="Coils"/>
    </source>
</evidence>
<gene>
    <name evidence="2" type="ORF">SSLN_LOCUS14014</name>
</gene>
<evidence type="ECO:0000313" key="2">
    <source>
        <dbReference type="EMBL" id="VDM00400.1"/>
    </source>
</evidence>
<evidence type="ECO:0000313" key="3">
    <source>
        <dbReference type="Proteomes" id="UP000275846"/>
    </source>
</evidence>
<organism evidence="4">
    <name type="scientific">Schistocephalus solidus</name>
    <name type="common">Tapeworm</name>
    <dbReference type="NCBI Taxonomy" id="70667"/>
    <lineage>
        <taxon>Eukaryota</taxon>
        <taxon>Metazoa</taxon>
        <taxon>Spiralia</taxon>
        <taxon>Lophotrochozoa</taxon>
        <taxon>Platyhelminthes</taxon>
        <taxon>Cestoda</taxon>
        <taxon>Eucestoda</taxon>
        <taxon>Diphyllobothriidea</taxon>
        <taxon>Diphyllobothriidae</taxon>
        <taxon>Schistocephalus</taxon>
    </lineage>
</organism>
<dbReference type="Proteomes" id="UP000275846">
    <property type="component" value="Unassembled WGS sequence"/>
</dbReference>
<dbReference type="OrthoDB" id="6263911at2759"/>
<name>A0A183TC16_SCHSO</name>
<proteinExistence type="predicted"/>
<keyword evidence="1" id="KW-0175">Coiled coil</keyword>
<feature type="coiled-coil region" evidence="1">
    <location>
        <begin position="254"/>
        <end position="285"/>
    </location>
</feature>